<dbReference type="InterPro" id="IPR003593">
    <property type="entry name" value="AAA+_ATPase"/>
</dbReference>
<proteinExistence type="predicted"/>
<evidence type="ECO:0000256" key="3">
    <source>
        <dbReference type="ARBA" id="ARBA00022840"/>
    </source>
</evidence>
<evidence type="ECO:0000256" key="4">
    <source>
        <dbReference type="ARBA" id="ARBA00022967"/>
    </source>
</evidence>
<organism evidence="6 7">
    <name type="scientific">Geoglobus acetivorans</name>
    <dbReference type="NCBI Taxonomy" id="565033"/>
    <lineage>
        <taxon>Archaea</taxon>
        <taxon>Methanobacteriati</taxon>
        <taxon>Methanobacteriota</taxon>
        <taxon>Archaeoglobi</taxon>
        <taxon>Archaeoglobales</taxon>
        <taxon>Archaeoglobaceae</taxon>
        <taxon>Geoglobus</taxon>
    </lineage>
</organism>
<dbReference type="SUPFAM" id="SSF52540">
    <property type="entry name" value="P-loop containing nucleoside triphosphate hydrolases"/>
    <property type="match status" value="1"/>
</dbReference>
<evidence type="ECO:0000313" key="6">
    <source>
        <dbReference type="EMBL" id="AIY90883.1"/>
    </source>
</evidence>
<dbReference type="SMART" id="SM00382">
    <property type="entry name" value="AAA"/>
    <property type="match status" value="1"/>
</dbReference>
<dbReference type="eggNOG" id="arCOG00199">
    <property type="taxonomic scope" value="Archaea"/>
</dbReference>
<dbReference type="STRING" id="565033.GACE_1856"/>
<keyword evidence="2" id="KW-0547">Nucleotide-binding</keyword>
<dbReference type="GeneID" id="24798433"/>
<sequence>MKLKVNNVTVRLNSTEILKDVSLEINRGEFVSLLGPNGSGKSTILRTIYGILKPTGGAVYLNGKKMNGAGFEEVAKLIGYLPQEQSEANLKVLDVVLLGRTPYIRISPGKDDYALAMKALELVGMENFAQRRFSELSGGEKQKVMLARIFCQNTEFMLLDEPTAHLDVRSQLEILEIVKKMVKTGKSTLISLHDINLAAMFSDRILMIRNGKIIHVGTPEEVIRPDRIEEVFGIRAEVIRHNQRILVIPEVVR</sequence>
<dbReference type="PROSITE" id="PS00211">
    <property type="entry name" value="ABC_TRANSPORTER_1"/>
    <property type="match status" value="1"/>
</dbReference>
<evidence type="ECO:0000256" key="1">
    <source>
        <dbReference type="ARBA" id="ARBA00022448"/>
    </source>
</evidence>
<keyword evidence="3" id="KW-0067">ATP-binding</keyword>
<reference evidence="6 7" key="1">
    <citation type="journal article" date="2015" name="Appl. Environ. Microbiol.">
        <title>The Geoglobus acetivorans genome: Fe(III) reduction, acetate utilization, autotrophic growth, and degradation of aromatic compounds in a hyperthermophilic archaeon.</title>
        <authorList>
            <person name="Mardanov A.V."/>
            <person name="Slododkina G.B."/>
            <person name="Slobodkin A.I."/>
            <person name="Beletsky A.V."/>
            <person name="Gavrilov S.N."/>
            <person name="Kublanov I.V."/>
            <person name="Bonch-Osmolovskaya E.A."/>
            <person name="Skryabin K.G."/>
            <person name="Ravin N.V."/>
        </authorList>
    </citation>
    <scope>NUCLEOTIDE SEQUENCE [LARGE SCALE GENOMIC DNA]</scope>
    <source>
        <strain evidence="6 7">SBH6</strain>
    </source>
</reference>
<dbReference type="InterPro" id="IPR027417">
    <property type="entry name" value="P-loop_NTPase"/>
</dbReference>
<dbReference type="CDD" id="cd03214">
    <property type="entry name" value="ABC_Iron-Siderophores_B12_Hemin"/>
    <property type="match status" value="1"/>
</dbReference>
<dbReference type="HOGENOM" id="CLU_000604_1_11_2"/>
<feature type="domain" description="ABC transporter" evidence="5">
    <location>
        <begin position="3"/>
        <end position="235"/>
    </location>
</feature>
<accession>A0A0A7GGE3</accession>
<dbReference type="Gene3D" id="3.40.50.300">
    <property type="entry name" value="P-loop containing nucleotide triphosphate hydrolases"/>
    <property type="match status" value="1"/>
</dbReference>
<evidence type="ECO:0000256" key="2">
    <source>
        <dbReference type="ARBA" id="ARBA00022741"/>
    </source>
</evidence>
<dbReference type="PANTHER" id="PTHR42794:SF1">
    <property type="entry name" value="HEMIN IMPORT ATP-BINDING PROTEIN HMUV"/>
    <property type="match status" value="1"/>
</dbReference>
<gene>
    <name evidence="6" type="ORF">GACE_1856</name>
</gene>
<dbReference type="AlphaFoldDB" id="A0A0A7GGE3"/>
<dbReference type="PANTHER" id="PTHR42794">
    <property type="entry name" value="HEMIN IMPORT ATP-BINDING PROTEIN HMUV"/>
    <property type="match status" value="1"/>
</dbReference>
<keyword evidence="4" id="KW-1278">Translocase</keyword>
<dbReference type="GO" id="GO:0016887">
    <property type="term" value="F:ATP hydrolysis activity"/>
    <property type="evidence" value="ECO:0007669"/>
    <property type="project" value="InterPro"/>
</dbReference>
<dbReference type="EMBL" id="CP009552">
    <property type="protein sequence ID" value="AIY90883.1"/>
    <property type="molecule type" value="Genomic_DNA"/>
</dbReference>
<evidence type="ECO:0000259" key="5">
    <source>
        <dbReference type="PROSITE" id="PS50893"/>
    </source>
</evidence>
<protein>
    <submittedName>
        <fullName evidence="6">Vitamin B12 ABC transporter, ATPase component BtuD</fullName>
    </submittedName>
</protein>
<dbReference type="GO" id="GO:0005524">
    <property type="term" value="F:ATP binding"/>
    <property type="evidence" value="ECO:0007669"/>
    <property type="project" value="UniProtKB-KW"/>
</dbReference>
<dbReference type="InterPro" id="IPR017871">
    <property type="entry name" value="ABC_transporter-like_CS"/>
</dbReference>
<evidence type="ECO:0000313" key="7">
    <source>
        <dbReference type="Proteomes" id="UP000030624"/>
    </source>
</evidence>
<dbReference type="Proteomes" id="UP000030624">
    <property type="component" value="Chromosome"/>
</dbReference>
<dbReference type="KEGG" id="gac:GACE_1856"/>
<dbReference type="RefSeq" id="WP_048092891.1">
    <property type="nucleotide sequence ID" value="NZ_CP009552.1"/>
</dbReference>
<dbReference type="FunFam" id="3.40.50.300:FF:000134">
    <property type="entry name" value="Iron-enterobactin ABC transporter ATP-binding protein"/>
    <property type="match status" value="1"/>
</dbReference>
<dbReference type="Pfam" id="PF00005">
    <property type="entry name" value="ABC_tran"/>
    <property type="match status" value="1"/>
</dbReference>
<keyword evidence="1" id="KW-0813">Transport</keyword>
<name>A0A0A7GGE3_GEOAI</name>
<dbReference type="PROSITE" id="PS50893">
    <property type="entry name" value="ABC_TRANSPORTER_2"/>
    <property type="match status" value="1"/>
</dbReference>
<dbReference type="InterPro" id="IPR003439">
    <property type="entry name" value="ABC_transporter-like_ATP-bd"/>
</dbReference>